<dbReference type="Pfam" id="PF25967">
    <property type="entry name" value="RND-MFP_C"/>
    <property type="match status" value="1"/>
</dbReference>
<proteinExistence type="inferred from homology"/>
<sequence length="390" mass="41962">MFSPLAGNAPRSARRSRIRGAACGAALALILTLGACAGEPEAKAPEPARVDVMVMQPRDLPRDMDFSGRTSAYRVAEIRPQVNGILQRRFFTEGVDVAKGQTLYQIDPSVYQATYNRAVANLASARNLARRYEDLVADKVVSRQQRDDAVAAWHQAEAEVQAARIDLQRTHLSSPITGRIGRSLTTEGALVSADQAVALTTVTQLDPIFVDIQQSSDELLRLRRHLTDKNLTAGSGANIPVELTLEDGKPYEIKGKLSFSEVNVDPGTGMTTLRAIFPNPEHLLLPGMYVRAKVRASVAENAFLVPQNAISRDIHADPFVYVVAKDGSAKEARVTLDGSSGSSWIVTQGLHAGDRVITNGLEAVRPGAKVAVEEVSGGAAAKRVARAETH</sequence>
<evidence type="ECO:0000313" key="8">
    <source>
        <dbReference type="EMBL" id="MCJ1960550.1"/>
    </source>
</evidence>
<dbReference type="Pfam" id="PF25944">
    <property type="entry name" value="Beta-barrel_RND"/>
    <property type="match status" value="1"/>
</dbReference>
<dbReference type="InterPro" id="IPR058625">
    <property type="entry name" value="MdtA-like_BSH"/>
</dbReference>
<evidence type="ECO:0000256" key="2">
    <source>
        <dbReference type="ARBA" id="ARBA00009477"/>
    </source>
</evidence>
<evidence type="ECO:0000256" key="1">
    <source>
        <dbReference type="ARBA" id="ARBA00004196"/>
    </source>
</evidence>
<organism evidence="8 9">
    <name type="scientific">Novosphingobium mangrovi</name>
    <name type="common">ex Hu et al. 2023</name>
    <dbReference type="NCBI Taxonomy" id="2930094"/>
    <lineage>
        <taxon>Bacteria</taxon>
        <taxon>Pseudomonadati</taxon>
        <taxon>Pseudomonadota</taxon>
        <taxon>Alphaproteobacteria</taxon>
        <taxon>Sphingomonadales</taxon>
        <taxon>Sphingomonadaceae</taxon>
        <taxon>Novosphingobium</taxon>
    </lineage>
</organism>
<feature type="domain" description="Multidrug resistance protein MdtA-like beta-barrel" evidence="6">
    <location>
        <begin position="207"/>
        <end position="296"/>
    </location>
</feature>
<name>A0ABT0ABH2_9SPHN</name>
<feature type="domain" description="Multidrug resistance protein MdtA-like alpha-helical hairpin" evidence="4">
    <location>
        <begin position="109"/>
        <end position="164"/>
    </location>
</feature>
<comment type="caution">
    <text evidence="8">The sequence shown here is derived from an EMBL/GenBank/DDBJ whole genome shotgun (WGS) entry which is preliminary data.</text>
</comment>
<dbReference type="NCBIfam" id="TIGR01730">
    <property type="entry name" value="RND_mfp"/>
    <property type="match status" value="1"/>
</dbReference>
<protein>
    <submittedName>
        <fullName evidence="8">Efflux RND transporter periplasmic adaptor subunit</fullName>
    </submittedName>
</protein>
<evidence type="ECO:0000256" key="3">
    <source>
        <dbReference type="SAM" id="SignalP"/>
    </source>
</evidence>
<feature type="signal peptide" evidence="3">
    <location>
        <begin position="1"/>
        <end position="37"/>
    </location>
</feature>
<dbReference type="SUPFAM" id="SSF111369">
    <property type="entry name" value="HlyD-like secretion proteins"/>
    <property type="match status" value="1"/>
</dbReference>
<evidence type="ECO:0000259" key="6">
    <source>
        <dbReference type="Pfam" id="PF25944"/>
    </source>
</evidence>
<gene>
    <name evidence="8" type="ORF">MTR65_07660</name>
</gene>
<dbReference type="InterPro" id="IPR058627">
    <property type="entry name" value="MdtA-like_C"/>
</dbReference>
<evidence type="ECO:0000259" key="7">
    <source>
        <dbReference type="Pfam" id="PF25967"/>
    </source>
</evidence>
<dbReference type="InterPro" id="IPR006143">
    <property type="entry name" value="RND_pump_MFP"/>
</dbReference>
<feature type="domain" description="Multidrug resistance protein MdtA-like C-terminal permuted SH3" evidence="7">
    <location>
        <begin position="301"/>
        <end position="362"/>
    </location>
</feature>
<dbReference type="Gene3D" id="2.40.420.20">
    <property type="match status" value="1"/>
</dbReference>
<dbReference type="EMBL" id="JALHAT010000008">
    <property type="protein sequence ID" value="MCJ1960550.1"/>
    <property type="molecule type" value="Genomic_DNA"/>
</dbReference>
<dbReference type="InterPro" id="IPR058624">
    <property type="entry name" value="MdtA-like_HH"/>
</dbReference>
<dbReference type="Pfam" id="PF25876">
    <property type="entry name" value="HH_MFP_RND"/>
    <property type="match status" value="1"/>
</dbReference>
<dbReference type="Gene3D" id="2.40.30.170">
    <property type="match status" value="1"/>
</dbReference>
<dbReference type="Proteomes" id="UP001162802">
    <property type="component" value="Unassembled WGS sequence"/>
</dbReference>
<evidence type="ECO:0000259" key="5">
    <source>
        <dbReference type="Pfam" id="PF25917"/>
    </source>
</evidence>
<dbReference type="PANTHER" id="PTHR30158">
    <property type="entry name" value="ACRA/E-RELATED COMPONENT OF DRUG EFFLUX TRANSPORTER"/>
    <property type="match status" value="1"/>
</dbReference>
<keyword evidence="3" id="KW-0732">Signal</keyword>
<feature type="domain" description="Multidrug resistance protein MdtA-like barrel-sandwich hybrid" evidence="5">
    <location>
        <begin position="74"/>
        <end position="202"/>
    </location>
</feature>
<dbReference type="Pfam" id="PF25917">
    <property type="entry name" value="BSH_RND"/>
    <property type="match status" value="1"/>
</dbReference>
<evidence type="ECO:0000259" key="4">
    <source>
        <dbReference type="Pfam" id="PF25876"/>
    </source>
</evidence>
<dbReference type="RefSeq" id="WP_243798820.1">
    <property type="nucleotide sequence ID" value="NZ_JALHAT010000008.1"/>
</dbReference>
<dbReference type="InterPro" id="IPR058626">
    <property type="entry name" value="MdtA-like_b-barrel"/>
</dbReference>
<accession>A0ABT0ABH2</accession>
<reference evidence="8" key="1">
    <citation type="submission" date="2022-03" db="EMBL/GenBank/DDBJ databases">
        <title>Identification of a novel bacterium isolated from mangrove sediments.</title>
        <authorList>
            <person name="Pan X."/>
        </authorList>
    </citation>
    <scope>NUCLEOTIDE SEQUENCE</scope>
    <source>
        <strain evidence="8">B2637</strain>
    </source>
</reference>
<comment type="subcellular location">
    <subcellularLocation>
        <location evidence="1">Cell envelope</location>
    </subcellularLocation>
</comment>
<evidence type="ECO:0000313" key="9">
    <source>
        <dbReference type="Proteomes" id="UP001162802"/>
    </source>
</evidence>
<comment type="similarity">
    <text evidence="2">Belongs to the membrane fusion protein (MFP) (TC 8.A.1) family.</text>
</comment>
<dbReference type="PANTHER" id="PTHR30158:SF3">
    <property type="entry name" value="MULTIDRUG EFFLUX PUMP SUBUNIT ACRA-RELATED"/>
    <property type="match status" value="1"/>
</dbReference>
<dbReference type="Gene3D" id="2.40.50.100">
    <property type="match status" value="1"/>
</dbReference>
<dbReference type="Gene3D" id="1.10.287.470">
    <property type="entry name" value="Helix hairpin bin"/>
    <property type="match status" value="1"/>
</dbReference>
<feature type="chain" id="PRO_5047332036" evidence="3">
    <location>
        <begin position="38"/>
        <end position="390"/>
    </location>
</feature>
<keyword evidence="9" id="KW-1185">Reference proteome</keyword>